<sequence>MVAHMIDGATRLTALHILDRKTAIMIIAGITGGWIRPHGPMKLLIADVEGGLHGEEASQWLDRWGIEMKAKEEGSHAQLVERHHDLARKITHRVRGQLAEEGIVMPLEIVVAECALMKNLLITVAGFSPYQAVYGRLPPLLSEFEPVSDCQIDDQSAGTPGISRHHHRLREVAMQAMVETTAKDRLRRALRSKTRAPQEALQLAVGDQVDFHRPPSTQEESGSDLQCSFDGKAEYFKCDLRTFDEASCMFTNNIFFEAGSRDPVSTIVSYADQLDSKTATMELEAQVGQQRKLELLLHCMSRCFLSKEYAFASWQYMKEQAALPAVDTECAQNGSFFAAPDADHVTEAMEEISVNCRPDCVEIGIGAPLTCWVCPEAEHVRRPGAGEIYVLRIYNTGQREIVVEREMNVLPLEEARAHEVEVRQAMKDELQRWAGLKTFQRFPKDQADNVIDSRWVLKWTEIDGKKQVRARLTVRDFEDMQSPELSTFAGTTTRWGQRLVNQVTAQRKWRLFSVDISQAFLRGLTFEQVAAMGGEVKRKVQFTMPPGSIPVLRQLEGYEDYNPVTEVLLLLRCGFGLKDAPRLRQVMLKQVLEKTGGKALISDPQIYVCHNAKGELQMIMASHAGDLKGGGEGHLREKVPSMIDGEFGKLKRQYDRFECIGIVHEQDLVTKADQYAMENEDGQVSAGSHTAHMSLLGGIAWMTQTIAPIAVNISYLQRQAKKPIVRDIGKINQLLKWIMANVKQLGVRFIELDMTLVRLAVISDSAFHAMEFEGLAIRGCVIRLLETSDEVLQTGSTNRIVMLDWYSRKQNNVIRSTYAAELMALLDALGTGTLMNVALTEISEAGDLLLKTIAAIDAKAVFDAISADTIKTTTDKRMFVPTLAAREQTDRLQLAQLSWIDTMDMSADGLTKGEIDWTALVSWASTASGI</sequence>
<dbReference type="Gene3D" id="3.30.420.10">
    <property type="entry name" value="Ribonuclease H-like superfamily/Ribonuclease H"/>
    <property type="match status" value="1"/>
</dbReference>
<accession>A0ABN9XEG5</accession>
<evidence type="ECO:0000313" key="1">
    <source>
        <dbReference type="EMBL" id="CAK0897915.1"/>
    </source>
</evidence>
<comment type="caution">
    <text evidence="1">The sequence shown here is derived from an EMBL/GenBank/DDBJ whole genome shotgun (WGS) entry which is preliminary data.</text>
</comment>
<dbReference type="Proteomes" id="UP001189429">
    <property type="component" value="Unassembled WGS sequence"/>
</dbReference>
<gene>
    <name evidence="1" type="ORF">PCOR1329_LOCUS75960</name>
</gene>
<name>A0ABN9XEG5_9DINO</name>
<dbReference type="InterPro" id="IPR036397">
    <property type="entry name" value="RNaseH_sf"/>
</dbReference>
<protein>
    <recommendedName>
        <fullName evidence="3">DNA-directed DNA polymerase</fullName>
    </recommendedName>
</protein>
<evidence type="ECO:0000313" key="2">
    <source>
        <dbReference type="Proteomes" id="UP001189429"/>
    </source>
</evidence>
<organism evidence="1 2">
    <name type="scientific">Prorocentrum cordatum</name>
    <dbReference type="NCBI Taxonomy" id="2364126"/>
    <lineage>
        <taxon>Eukaryota</taxon>
        <taxon>Sar</taxon>
        <taxon>Alveolata</taxon>
        <taxon>Dinophyceae</taxon>
        <taxon>Prorocentrales</taxon>
        <taxon>Prorocentraceae</taxon>
        <taxon>Prorocentrum</taxon>
    </lineage>
</organism>
<dbReference type="EMBL" id="CAUYUJ010020401">
    <property type="protein sequence ID" value="CAK0897915.1"/>
    <property type="molecule type" value="Genomic_DNA"/>
</dbReference>
<keyword evidence="2" id="KW-1185">Reference proteome</keyword>
<proteinExistence type="predicted"/>
<reference evidence="1" key="1">
    <citation type="submission" date="2023-10" db="EMBL/GenBank/DDBJ databases">
        <authorList>
            <person name="Chen Y."/>
            <person name="Shah S."/>
            <person name="Dougan E. K."/>
            <person name="Thang M."/>
            <person name="Chan C."/>
        </authorList>
    </citation>
    <scope>NUCLEOTIDE SEQUENCE [LARGE SCALE GENOMIC DNA]</scope>
</reference>
<evidence type="ECO:0008006" key="3">
    <source>
        <dbReference type="Google" id="ProtNLM"/>
    </source>
</evidence>